<accession>A0A2A4YFU1</accession>
<evidence type="ECO:0000313" key="2">
    <source>
        <dbReference type="Proteomes" id="UP000217838"/>
    </source>
</evidence>
<sequence>MQFEMYYMLKKVPFMKRIKSFPFTDWVLKLEESEKNECISSLENGQVLYFPKLDFLVEEKEKANFSSELVSKDRKNISYDPLKNEMKGCIGGFETQDVIHLMMKRYSSVVNEYVLSLLPEYKDHLTLARTSFRPVEIEGREVTSYRKNDTLLHVDSFPSNPTGGMRILRFFTNVNPFDKPRVWRVGEPYEDVAKRFLKEVKKPFPLSRVVMEKLGITKSYRILYDHYMLGIHNTMKADQNYQKEVDQERVEFPTGSSWACFTDQVSHAVVSGQYVFEQSFYLSLEGLKHKESSPLGIMEKLLKQKVTV</sequence>
<dbReference type="InterPro" id="IPR021266">
    <property type="entry name" value="Kdo_hydroxlase"/>
</dbReference>
<proteinExistence type="predicted"/>
<dbReference type="Pfam" id="PF11004">
    <property type="entry name" value="Kdo_hydroxy"/>
    <property type="match status" value="1"/>
</dbReference>
<reference evidence="2" key="1">
    <citation type="submission" date="2017-08" db="EMBL/GenBank/DDBJ databases">
        <title>A dynamic microbial community with high functional redundancy inhabits the cold, oxic subseafloor aquifer.</title>
        <authorList>
            <person name="Tully B.J."/>
            <person name="Wheat C.G."/>
            <person name="Glazer B.T."/>
            <person name="Huber J.A."/>
        </authorList>
    </citation>
    <scope>NUCLEOTIDE SEQUENCE [LARGE SCALE GENOMIC DNA]</scope>
</reference>
<evidence type="ECO:0000313" key="1">
    <source>
        <dbReference type="EMBL" id="PCI93584.1"/>
    </source>
</evidence>
<dbReference type="EMBL" id="NVUU01000058">
    <property type="protein sequence ID" value="PCI93584.1"/>
    <property type="molecule type" value="Genomic_DNA"/>
</dbReference>
<protein>
    <submittedName>
        <fullName evidence="1">3-deoxy-D-manno-oct-2-ulosonic acid (Kdo) hydroxylase</fullName>
    </submittedName>
</protein>
<dbReference type="Proteomes" id="UP000217838">
    <property type="component" value="Unassembled WGS sequence"/>
</dbReference>
<dbReference type="AlphaFoldDB" id="A0A2A4YFU1"/>
<comment type="caution">
    <text evidence="1">The sequence shown here is derived from an EMBL/GenBank/DDBJ whole genome shotgun (WGS) entry which is preliminary data.</text>
</comment>
<name>A0A2A4YFU1_UNCAE</name>
<gene>
    <name evidence="1" type="ORF">COB11_05105</name>
</gene>
<organism evidence="1 2">
    <name type="scientific">Aerophobetes bacterium</name>
    <dbReference type="NCBI Taxonomy" id="2030807"/>
    <lineage>
        <taxon>Bacteria</taxon>
        <taxon>Candidatus Aerophobota</taxon>
    </lineage>
</organism>